<gene>
    <name evidence="1" type="ORF">SAMN04488546_1400</name>
</gene>
<name>A0A1I0BQ11_9ACTN</name>
<protein>
    <submittedName>
        <fullName evidence="1">Glycerophosphoryl diester phosphodiesterase</fullName>
    </submittedName>
</protein>
<proteinExistence type="predicted"/>
<evidence type="ECO:0000313" key="1">
    <source>
        <dbReference type="EMBL" id="SET09034.1"/>
    </source>
</evidence>
<evidence type="ECO:0000313" key="2">
    <source>
        <dbReference type="Proteomes" id="UP000198507"/>
    </source>
</evidence>
<dbReference type="AlphaFoldDB" id="A0A1I0BQ11"/>
<organism evidence="1 2">
    <name type="scientific">Geodermatophilus poikilotrophus</name>
    <dbReference type="NCBI Taxonomy" id="1333667"/>
    <lineage>
        <taxon>Bacteria</taxon>
        <taxon>Bacillati</taxon>
        <taxon>Actinomycetota</taxon>
        <taxon>Actinomycetes</taxon>
        <taxon>Geodermatophilales</taxon>
        <taxon>Geodermatophilaceae</taxon>
        <taxon>Geodermatophilus</taxon>
    </lineage>
</organism>
<keyword evidence="2" id="KW-1185">Reference proteome</keyword>
<dbReference type="Proteomes" id="UP000198507">
    <property type="component" value="Unassembled WGS sequence"/>
</dbReference>
<sequence length="56" mass="6117">MILQPWQDPRRMAGWARRCGLTELHLSVEHVRRDPAVVADPARGGARTHATAGSSA</sequence>
<reference evidence="2" key="1">
    <citation type="submission" date="2016-10" db="EMBL/GenBank/DDBJ databases">
        <authorList>
            <person name="Varghese N."/>
            <person name="Submissions S."/>
        </authorList>
    </citation>
    <scope>NUCLEOTIDE SEQUENCE [LARGE SCALE GENOMIC DNA]</scope>
    <source>
        <strain evidence="2">DSM 44209</strain>
    </source>
</reference>
<dbReference type="EMBL" id="FOIE01000002">
    <property type="protein sequence ID" value="SET09034.1"/>
    <property type="molecule type" value="Genomic_DNA"/>
</dbReference>
<accession>A0A1I0BQ11</accession>